<organism evidence="1 2">
    <name type="scientific">Jimgerdemannia flammicorona</name>
    <dbReference type="NCBI Taxonomy" id="994334"/>
    <lineage>
        <taxon>Eukaryota</taxon>
        <taxon>Fungi</taxon>
        <taxon>Fungi incertae sedis</taxon>
        <taxon>Mucoromycota</taxon>
        <taxon>Mucoromycotina</taxon>
        <taxon>Endogonomycetes</taxon>
        <taxon>Endogonales</taxon>
        <taxon>Endogonaceae</taxon>
        <taxon>Jimgerdemannia</taxon>
    </lineage>
</organism>
<comment type="caution">
    <text evidence="1">The sequence shown here is derived from an EMBL/GenBank/DDBJ whole genome shotgun (WGS) entry which is preliminary data.</text>
</comment>
<proteinExistence type="predicted"/>
<sequence>MAEIWTPNTLKLFAFPLPSPPQETEPYFSDIPTTYALSVPTSASTGELTITTFNMSSQSPSLPTSSPQPMRQSAYSWPIPVTTITTPTATNPPTNLLSSGCNSPTTLAPFGGRSFADITIREILEEYKDLKNDTELLKNIFMAKAEEDKRRTAEEATKAEQAKIQFKQLELELLREQNKTGSRYNYAFGSQPSPSNSTSTYTLASPQALGPTDLNHPVPPMSPITGPTPYMNTYMAPLSPSAGTPTDYAPSVHTPQPFSPYTPHAYGSSSPSSSTRTSFPFPTLTTAPQQLHVNPAAAPSPVSPYGNHPTQSPMSPIAPDYHHQHSSYHTSPPSSTPTTANLPSPGISGPATRKRSRSSTNFGSDGMTNSRHGDPLVSPLSASHCDSPTDASGKQLSHDQVMEALKAKVLRNNSANSVSASSTATATSPTKSTHGSNSPRASSASNRPNHRRSTSSTSVRSYDDYHQPAIKKSSSPSIGSASPSPIPPHRFITPIDLKVVHNHRHEFDMVASSSSTLSSAGTITSATTPASSIGGHPSPLLLCATRRSASLSPRLGAAAVIGSAVV</sequence>
<evidence type="ECO:0000313" key="1">
    <source>
        <dbReference type="EMBL" id="RUO96706.1"/>
    </source>
</evidence>
<gene>
    <name evidence="1" type="ORF">BC936DRAFT_141593</name>
</gene>
<dbReference type="OrthoDB" id="2272836at2759"/>
<dbReference type="Proteomes" id="UP000268093">
    <property type="component" value="Unassembled WGS sequence"/>
</dbReference>
<keyword evidence="2" id="KW-1185">Reference proteome</keyword>
<reference evidence="1 2" key="1">
    <citation type="journal article" date="2018" name="New Phytol.">
        <title>Phylogenomics of Endogonaceae and evolution of mycorrhizas within Mucoromycota.</title>
        <authorList>
            <person name="Chang Y."/>
            <person name="Desiro A."/>
            <person name="Na H."/>
            <person name="Sandor L."/>
            <person name="Lipzen A."/>
            <person name="Clum A."/>
            <person name="Barry K."/>
            <person name="Grigoriev I.V."/>
            <person name="Martin F.M."/>
            <person name="Stajich J.E."/>
            <person name="Smith M.E."/>
            <person name="Bonito G."/>
            <person name="Spatafora J.W."/>
        </authorList>
    </citation>
    <scope>NUCLEOTIDE SEQUENCE [LARGE SCALE GENOMIC DNA]</scope>
    <source>
        <strain evidence="1 2">GMNB39</strain>
    </source>
</reference>
<protein>
    <submittedName>
        <fullName evidence="1">Uncharacterized protein</fullName>
    </submittedName>
</protein>
<dbReference type="EMBL" id="RBNI01020026">
    <property type="protein sequence ID" value="RUO96706.1"/>
    <property type="molecule type" value="Genomic_DNA"/>
</dbReference>
<name>A0A433A201_9FUNG</name>
<accession>A0A433A201</accession>
<evidence type="ECO:0000313" key="2">
    <source>
        <dbReference type="Proteomes" id="UP000268093"/>
    </source>
</evidence>